<dbReference type="KEGG" id="mtun:MTUNDRAET4_4248"/>
<dbReference type="AlphaFoldDB" id="A0A4U8Z6D1"/>
<dbReference type="OrthoDB" id="9810277at2"/>
<dbReference type="EMBL" id="LR536450">
    <property type="protein sequence ID" value="VFU11129.1"/>
    <property type="molecule type" value="Genomic_DNA"/>
</dbReference>
<organism evidence="1 2">
    <name type="scientific">Methylocella tundrae</name>
    <dbReference type="NCBI Taxonomy" id="227605"/>
    <lineage>
        <taxon>Bacteria</taxon>
        <taxon>Pseudomonadati</taxon>
        <taxon>Pseudomonadota</taxon>
        <taxon>Alphaproteobacteria</taxon>
        <taxon>Hyphomicrobiales</taxon>
        <taxon>Beijerinckiaceae</taxon>
        <taxon>Methylocella</taxon>
    </lineage>
</organism>
<protein>
    <recommendedName>
        <fullName evidence="3">Aminoglycoside phosphotransferase domain-containing protein</fullName>
    </recommendedName>
</protein>
<evidence type="ECO:0000313" key="2">
    <source>
        <dbReference type="Proteomes" id="UP000294360"/>
    </source>
</evidence>
<evidence type="ECO:0008006" key="3">
    <source>
        <dbReference type="Google" id="ProtNLM"/>
    </source>
</evidence>
<dbReference type="PANTHER" id="PTHR43883">
    <property type="entry name" value="SLR0207 PROTEIN"/>
    <property type="match status" value="1"/>
</dbReference>
<evidence type="ECO:0000313" key="1">
    <source>
        <dbReference type="EMBL" id="VFU11129.1"/>
    </source>
</evidence>
<proteinExistence type="predicted"/>
<dbReference type="InterPro" id="IPR052732">
    <property type="entry name" value="Cell-binding_unc_protein"/>
</dbReference>
<reference evidence="1 2" key="1">
    <citation type="submission" date="2019-03" db="EMBL/GenBank/DDBJ databases">
        <authorList>
            <person name="Kox A.R. M."/>
        </authorList>
    </citation>
    <scope>NUCLEOTIDE SEQUENCE [LARGE SCALE GENOMIC DNA]</scope>
    <source>
        <strain evidence="1">MTUNDRAET4 annotated genome</strain>
    </source>
</reference>
<dbReference type="PANTHER" id="PTHR43883:SF1">
    <property type="entry name" value="GLUCONOKINASE"/>
    <property type="match status" value="1"/>
</dbReference>
<gene>
    <name evidence="1" type="ORF">MTUNDRAET4_4248</name>
</gene>
<dbReference type="SUPFAM" id="SSF56112">
    <property type="entry name" value="Protein kinase-like (PK-like)"/>
    <property type="match status" value="1"/>
</dbReference>
<accession>A0A4U8Z6D1</accession>
<name>A0A4U8Z6D1_METTU</name>
<dbReference type="InterPro" id="IPR011009">
    <property type="entry name" value="Kinase-like_dom_sf"/>
</dbReference>
<dbReference type="Proteomes" id="UP000294360">
    <property type="component" value="Chromosome"/>
</dbReference>
<sequence length="348" mass="39194">MIERNVTDIPETSLEEKVCFLKSPAAYRPQPAKVEVEETHMSWVFLAGDRVYKLKKPVRHSFLDFGSIEAREKNCREELRLNRRLAQDIYLGVAPLTRNDSGRLSIDGEGRPVDWLVVMRRLPRDRMLDSAIIAHTLSGAEIASVAERLVGFYKHAQPADLAPAAYVAQFIEEHARNEAVLTAPQFDLDGGRIERLLGLVEDTLRSGLLETRAESGRIVEGHGDLRPEHVCLSQPPVIIDCLEFNRRLRLVDPVDELTYLGLECSRLGADWVEPVLLSVYVKSSGDDTPSPELVSFYRTYRACLRARLSLVHILEHDQRKPKKWLPLAKQYLDIAASASLSPDVPAAQ</sequence>